<evidence type="ECO:0000256" key="2">
    <source>
        <dbReference type="ARBA" id="ARBA00023235"/>
    </source>
</evidence>
<organism evidence="4 5">
    <name type="scientific">Colocasia esculenta</name>
    <name type="common">Wild taro</name>
    <name type="synonym">Arum esculentum</name>
    <dbReference type="NCBI Taxonomy" id="4460"/>
    <lineage>
        <taxon>Eukaryota</taxon>
        <taxon>Viridiplantae</taxon>
        <taxon>Streptophyta</taxon>
        <taxon>Embryophyta</taxon>
        <taxon>Tracheophyta</taxon>
        <taxon>Spermatophyta</taxon>
        <taxon>Magnoliopsida</taxon>
        <taxon>Liliopsida</taxon>
        <taxon>Araceae</taxon>
        <taxon>Aroideae</taxon>
        <taxon>Colocasieae</taxon>
        <taxon>Colocasia</taxon>
    </lineage>
</organism>
<dbReference type="OrthoDB" id="75169at2759"/>
<dbReference type="PIRSF" id="PIRSF016184">
    <property type="entry name" value="PhzC_PhzF"/>
    <property type="match status" value="1"/>
</dbReference>
<sequence>MKRRVNYAVIDAFTSVAFKGNPAAVCLLEEGGWDTAAAGDSWMKSVAAEFNISETCFLTRVPPEGHADAAVVPRFRLRWFTPVEEVDLCGHATLAAAHFLFKSSLAECNQVEFITRSGVLTAKKICGLGQMNGAKYPDNGDVEQFSIELDFPVVSVVECHSAEVSLLPGTLKGVSVVDVKKTAGGDLLVELDSGKDVANIQPQFDEIRRCAGRGLIVTGPAPDGSGFDIFSRFFCPKLGINEDPVCGSAHCVLAPYWRRKIGKSNLIAYMASPRGGRLDLLLEEETQRVKIRGEAVTVMVGTLLA</sequence>
<dbReference type="InterPro" id="IPR003719">
    <property type="entry name" value="Phenazine_PhzF-like"/>
</dbReference>
<dbReference type="SMR" id="A0A843XHL4"/>
<reference evidence="4" key="1">
    <citation type="submission" date="2017-07" db="EMBL/GenBank/DDBJ databases">
        <title>Taro Niue Genome Assembly and Annotation.</title>
        <authorList>
            <person name="Atibalentja N."/>
            <person name="Keating K."/>
            <person name="Fields C.J."/>
        </authorList>
    </citation>
    <scope>NUCLEOTIDE SEQUENCE</scope>
    <source>
        <strain evidence="4">Niue_2</strain>
        <tissue evidence="4">Leaf</tissue>
    </source>
</reference>
<dbReference type="Pfam" id="PF02567">
    <property type="entry name" value="PhzC-PhzF"/>
    <property type="match status" value="1"/>
</dbReference>
<dbReference type="GO" id="GO:0016853">
    <property type="term" value="F:isomerase activity"/>
    <property type="evidence" value="ECO:0007669"/>
    <property type="project" value="UniProtKB-KW"/>
</dbReference>
<keyword evidence="2" id="KW-0413">Isomerase</keyword>
<dbReference type="AlphaFoldDB" id="A0A843XHL4"/>
<protein>
    <submittedName>
        <fullName evidence="4">Uncharacterized protein</fullName>
    </submittedName>
</protein>
<feature type="active site" evidence="3">
    <location>
        <position position="54"/>
    </location>
</feature>
<evidence type="ECO:0000313" key="5">
    <source>
        <dbReference type="Proteomes" id="UP000652761"/>
    </source>
</evidence>
<dbReference type="PANTHER" id="PTHR13774">
    <property type="entry name" value="PHENAZINE BIOSYNTHESIS PROTEIN"/>
    <property type="match status" value="1"/>
</dbReference>
<comment type="similarity">
    <text evidence="1">Belongs to the PhzF family.</text>
</comment>
<dbReference type="GO" id="GO:0005737">
    <property type="term" value="C:cytoplasm"/>
    <property type="evidence" value="ECO:0007669"/>
    <property type="project" value="TreeGrafter"/>
</dbReference>
<keyword evidence="5" id="KW-1185">Reference proteome</keyword>
<name>A0A843XHL4_COLES</name>
<dbReference type="SUPFAM" id="SSF54506">
    <property type="entry name" value="Diaminopimelate epimerase-like"/>
    <property type="match status" value="1"/>
</dbReference>
<comment type="caution">
    <text evidence="4">The sequence shown here is derived from an EMBL/GenBank/DDBJ whole genome shotgun (WGS) entry which is preliminary data.</text>
</comment>
<dbReference type="EMBL" id="NMUH01008382">
    <property type="protein sequence ID" value="MQM18701.1"/>
    <property type="molecule type" value="Genomic_DNA"/>
</dbReference>
<gene>
    <name evidence="4" type="ORF">Taro_051696</name>
</gene>
<accession>A0A843XHL4</accession>
<dbReference type="Gene3D" id="3.10.310.10">
    <property type="entry name" value="Diaminopimelate Epimerase, Chain A, domain 1"/>
    <property type="match status" value="2"/>
</dbReference>
<dbReference type="Proteomes" id="UP000652761">
    <property type="component" value="Unassembled WGS sequence"/>
</dbReference>
<evidence type="ECO:0000256" key="3">
    <source>
        <dbReference type="PIRSR" id="PIRSR016184-1"/>
    </source>
</evidence>
<proteinExistence type="inferred from homology"/>
<dbReference type="PANTHER" id="PTHR13774:SF17">
    <property type="entry name" value="PHENAZINE BIOSYNTHESIS-LIKE DOMAIN-CONTAINING PROTEIN"/>
    <property type="match status" value="1"/>
</dbReference>
<evidence type="ECO:0000313" key="4">
    <source>
        <dbReference type="EMBL" id="MQM18701.1"/>
    </source>
</evidence>
<evidence type="ECO:0000256" key="1">
    <source>
        <dbReference type="ARBA" id="ARBA00008270"/>
    </source>
</evidence>